<proteinExistence type="inferred from homology"/>
<organism evidence="14 15">
    <name type="scientific">Nesterenkonia alkaliphila</name>
    <dbReference type="NCBI Taxonomy" id="1463631"/>
    <lineage>
        <taxon>Bacteria</taxon>
        <taxon>Bacillati</taxon>
        <taxon>Actinomycetota</taxon>
        <taxon>Actinomycetes</taxon>
        <taxon>Micrococcales</taxon>
        <taxon>Micrococcaceae</taxon>
        <taxon>Nesterenkonia</taxon>
    </lineage>
</organism>
<feature type="transmembrane region" description="Helical" evidence="11">
    <location>
        <begin position="124"/>
        <end position="141"/>
    </location>
</feature>
<feature type="domain" description="ABC transporter" evidence="12">
    <location>
        <begin position="403"/>
        <end position="636"/>
    </location>
</feature>
<dbReference type="InterPro" id="IPR039421">
    <property type="entry name" value="Type_1_exporter"/>
</dbReference>
<dbReference type="GO" id="GO:0005886">
    <property type="term" value="C:plasma membrane"/>
    <property type="evidence" value="ECO:0007669"/>
    <property type="project" value="UniProtKB-SubCell"/>
</dbReference>
<dbReference type="InterPro" id="IPR003439">
    <property type="entry name" value="ABC_transporter-like_ATP-bd"/>
</dbReference>
<feature type="region of interest" description="Disordered" evidence="10">
    <location>
        <begin position="30"/>
        <end position="66"/>
    </location>
</feature>
<dbReference type="PROSITE" id="PS00211">
    <property type="entry name" value="ABC_TRANSPORTER_1"/>
    <property type="match status" value="1"/>
</dbReference>
<evidence type="ECO:0000313" key="14">
    <source>
        <dbReference type="EMBL" id="MVT25116.1"/>
    </source>
</evidence>
<dbReference type="PROSITE" id="PS50893">
    <property type="entry name" value="ABC_TRANSPORTER_2"/>
    <property type="match status" value="1"/>
</dbReference>
<dbReference type="InterPro" id="IPR027417">
    <property type="entry name" value="P-loop_NTPase"/>
</dbReference>
<feature type="transmembrane region" description="Helical" evidence="11">
    <location>
        <begin position="311"/>
        <end position="329"/>
    </location>
</feature>
<dbReference type="AlphaFoldDB" id="A0A7K1UFG4"/>
<reference evidence="14 15" key="1">
    <citation type="submission" date="2019-12" db="EMBL/GenBank/DDBJ databases">
        <title>Nesterenkonia muleiensis sp. nov., a novel actinobacterium isolated from sap of Populus euphratica.</title>
        <authorList>
            <person name="Wang R."/>
        </authorList>
    </citation>
    <scope>NUCLEOTIDE SEQUENCE [LARGE SCALE GENOMIC DNA]</scope>
    <source>
        <strain evidence="14 15">F10</strain>
    </source>
</reference>
<dbReference type="Pfam" id="PF00005">
    <property type="entry name" value="ABC_tran"/>
    <property type="match status" value="1"/>
</dbReference>
<name>A0A7K1UFG4_9MICC</name>
<gene>
    <name evidence="14" type="ORF">GNZ21_01845</name>
</gene>
<evidence type="ECO:0000256" key="4">
    <source>
        <dbReference type="ARBA" id="ARBA00022692"/>
    </source>
</evidence>
<evidence type="ECO:0000259" key="13">
    <source>
        <dbReference type="PROSITE" id="PS50929"/>
    </source>
</evidence>
<dbReference type="FunFam" id="3.40.50.300:FF:000299">
    <property type="entry name" value="ABC transporter ATP-binding protein/permease"/>
    <property type="match status" value="1"/>
</dbReference>
<evidence type="ECO:0000259" key="12">
    <source>
        <dbReference type="PROSITE" id="PS50893"/>
    </source>
</evidence>
<dbReference type="GO" id="GO:0015421">
    <property type="term" value="F:ABC-type oligopeptide transporter activity"/>
    <property type="evidence" value="ECO:0007669"/>
    <property type="project" value="TreeGrafter"/>
</dbReference>
<evidence type="ECO:0000256" key="8">
    <source>
        <dbReference type="ARBA" id="ARBA00023136"/>
    </source>
</evidence>
<evidence type="ECO:0000256" key="7">
    <source>
        <dbReference type="ARBA" id="ARBA00022989"/>
    </source>
</evidence>
<comment type="subcellular location">
    <subcellularLocation>
        <location evidence="1">Cell membrane</location>
        <topology evidence="1">Multi-pass membrane protein</topology>
    </subcellularLocation>
</comment>
<evidence type="ECO:0000256" key="3">
    <source>
        <dbReference type="ARBA" id="ARBA00022475"/>
    </source>
</evidence>
<keyword evidence="4 11" id="KW-0812">Transmembrane</keyword>
<evidence type="ECO:0000313" key="15">
    <source>
        <dbReference type="Proteomes" id="UP000460157"/>
    </source>
</evidence>
<dbReference type="Gene3D" id="3.40.50.300">
    <property type="entry name" value="P-loop containing nucleotide triphosphate hydrolases"/>
    <property type="match status" value="1"/>
</dbReference>
<dbReference type="InterPro" id="IPR003593">
    <property type="entry name" value="AAA+_ATPase"/>
</dbReference>
<protein>
    <submittedName>
        <fullName evidence="14">ATP-binding cassette domain-containing protein</fullName>
    </submittedName>
</protein>
<evidence type="ECO:0000256" key="6">
    <source>
        <dbReference type="ARBA" id="ARBA00022840"/>
    </source>
</evidence>
<feature type="transmembrane region" description="Helical" evidence="11">
    <location>
        <begin position="200"/>
        <end position="218"/>
    </location>
</feature>
<accession>A0A7K1UFG4</accession>
<evidence type="ECO:0000256" key="5">
    <source>
        <dbReference type="ARBA" id="ARBA00022741"/>
    </source>
</evidence>
<dbReference type="PANTHER" id="PTHR43394">
    <property type="entry name" value="ATP-DEPENDENT PERMEASE MDL1, MITOCHONDRIAL"/>
    <property type="match status" value="1"/>
</dbReference>
<evidence type="ECO:0000256" key="9">
    <source>
        <dbReference type="ARBA" id="ARBA00061644"/>
    </source>
</evidence>
<dbReference type="PROSITE" id="PS50929">
    <property type="entry name" value="ABC_TM1F"/>
    <property type="match status" value="1"/>
</dbReference>
<feature type="transmembrane region" description="Helical" evidence="11">
    <location>
        <begin position="224"/>
        <end position="244"/>
    </location>
</feature>
<keyword evidence="5" id="KW-0547">Nucleotide-binding</keyword>
<feature type="domain" description="ABC transmembrane type-1" evidence="13">
    <location>
        <begin position="89"/>
        <end position="367"/>
    </location>
</feature>
<dbReference type="GO" id="GO:0016887">
    <property type="term" value="F:ATP hydrolysis activity"/>
    <property type="evidence" value="ECO:0007669"/>
    <property type="project" value="InterPro"/>
</dbReference>
<keyword evidence="6 14" id="KW-0067">ATP-binding</keyword>
<dbReference type="GO" id="GO:0005524">
    <property type="term" value="F:ATP binding"/>
    <property type="evidence" value="ECO:0007669"/>
    <property type="project" value="UniProtKB-KW"/>
</dbReference>
<feature type="transmembrane region" description="Helical" evidence="11">
    <location>
        <begin position="341"/>
        <end position="362"/>
    </location>
</feature>
<keyword evidence="7 11" id="KW-1133">Transmembrane helix</keyword>
<keyword evidence="3" id="KW-1003">Cell membrane</keyword>
<dbReference type="InterPro" id="IPR036640">
    <property type="entry name" value="ABC1_TM_sf"/>
</dbReference>
<comment type="caution">
    <text evidence="14">The sequence shown here is derived from an EMBL/GenBank/DDBJ whole genome shotgun (WGS) entry which is preliminary data.</text>
</comment>
<dbReference type="PANTHER" id="PTHR43394:SF1">
    <property type="entry name" value="ATP-BINDING CASSETTE SUB-FAMILY B MEMBER 10, MITOCHONDRIAL"/>
    <property type="match status" value="1"/>
</dbReference>
<keyword evidence="8 11" id="KW-0472">Membrane</keyword>
<evidence type="ECO:0000256" key="11">
    <source>
        <dbReference type="SAM" id="Phobius"/>
    </source>
</evidence>
<dbReference type="SMART" id="SM00382">
    <property type="entry name" value="AAA"/>
    <property type="match status" value="1"/>
</dbReference>
<keyword evidence="15" id="KW-1185">Reference proteome</keyword>
<comment type="similarity">
    <text evidence="9">Belongs to the ABC transporter superfamily. Lipid exporter (TC 3.A.1.106) family.</text>
</comment>
<dbReference type="SUPFAM" id="SSF52540">
    <property type="entry name" value="P-loop containing nucleoside triphosphate hydrolases"/>
    <property type="match status" value="1"/>
</dbReference>
<dbReference type="SUPFAM" id="SSF90123">
    <property type="entry name" value="ABC transporter transmembrane region"/>
    <property type="match status" value="1"/>
</dbReference>
<dbReference type="EMBL" id="WRPM01000011">
    <property type="protein sequence ID" value="MVT25116.1"/>
    <property type="molecule type" value="Genomic_DNA"/>
</dbReference>
<keyword evidence="2" id="KW-0813">Transport</keyword>
<dbReference type="InterPro" id="IPR017871">
    <property type="entry name" value="ABC_transporter-like_CS"/>
</dbReference>
<dbReference type="Proteomes" id="UP000460157">
    <property type="component" value="Unassembled WGS sequence"/>
</dbReference>
<evidence type="ECO:0000256" key="1">
    <source>
        <dbReference type="ARBA" id="ARBA00004651"/>
    </source>
</evidence>
<sequence>MARPGTNCPGRHPPGPCVAPTPISPACARLPFRGGELTTPAPDGEDSTTVDDHGAPPLGALPQHPRTIPPKGAFRDFLAAVAPHRLALVIVAVLSLTATVFGVAQPLMMQHMIDATGRGGDNPWLWWLVGVTLGEALLRGAQSYMLQRTGEGFVGGLRRSLIGHLLRLPMRDYAETPKGEWISRLGSDTGQVRTIVTSGLFELVSAVLMFGAAVVLMLSLDPLLFLLTLAGVIIGGAGVTVMGARMRRTSEVTQAEIARMTAAADRALSSIVLVRSSAATQDQAEHVASFARRAEASGIEMARIQAWVQPIMTLSIQGAFLVVLAVGGLRVAHGAMTVGELMAFIMYLFLLVMPITQAMGAYTQIQLGLASYDRIRRVLDRPVERSGGSSEAAGRRQSGAPAVVVEDVHFRYGEPPVLRGVSFTVPTGSRTAIVGPSGAGKSTILSLLEGFVDPDEGTVRCLGQDLKHADLEAYRRQVAYVEQGAPALGGSLAENLRIAAPDATDEDLHRVLSAVGLEGLVARQAAGLQLELGDNGAALSGGERQRLAWARVLLQDPRLLLFDEPTASVDATTETMLSEALDKMSRGRTTLIVAHRLSTVVTADQIIVLDAGQVQDVGTHDELVDRCTLYRDFATHQMLV</sequence>
<dbReference type="Gene3D" id="1.20.1560.10">
    <property type="entry name" value="ABC transporter type 1, transmembrane domain"/>
    <property type="match status" value="1"/>
</dbReference>
<dbReference type="CDD" id="cd18551">
    <property type="entry name" value="ABC_6TM_LmrA_like"/>
    <property type="match status" value="1"/>
</dbReference>
<dbReference type="Pfam" id="PF00664">
    <property type="entry name" value="ABC_membrane"/>
    <property type="match status" value="1"/>
</dbReference>
<evidence type="ECO:0000256" key="2">
    <source>
        <dbReference type="ARBA" id="ARBA00022448"/>
    </source>
</evidence>
<dbReference type="InterPro" id="IPR011527">
    <property type="entry name" value="ABC1_TM_dom"/>
</dbReference>
<evidence type="ECO:0000256" key="10">
    <source>
        <dbReference type="SAM" id="MobiDB-lite"/>
    </source>
</evidence>
<feature type="transmembrane region" description="Helical" evidence="11">
    <location>
        <begin position="86"/>
        <end position="104"/>
    </location>
</feature>